<proteinExistence type="predicted"/>
<feature type="compositionally biased region" description="Polar residues" evidence="1">
    <location>
        <begin position="28"/>
        <end position="47"/>
    </location>
</feature>
<evidence type="ECO:0000256" key="2">
    <source>
        <dbReference type="SAM" id="Phobius"/>
    </source>
</evidence>
<feature type="compositionally biased region" description="Basic residues" evidence="1">
    <location>
        <begin position="17"/>
        <end position="27"/>
    </location>
</feature>
<feature type="compositionally biased region" description="Basic and acidic residues" evidence="1">
    <location>
        <begin position="1"/>
        <end position="16"/>
    </location>
</feature>
<name>A0A1I8A511_9BILA</name>
<dbReference type="Proteomes" id="UP000095287">
    <property type="component" value="Unplaced"/>
</dbReference>
<dbReference type="WBParaSite" id="L893_g32743.t1">
    <property type="protein sequence ID" value="L893_g32743.t1"/>
    <property type="gene ID" value="L893_g32743"/>
</dbReference>
<dbReference type="AlphaFoldDB" id="A0A1I8A511"/>
<organism evidence="3 4">
    <name type="scientific">Steinernema glaseri</name>
    <dbReference type="NCBI Taxonomy" id="37863"/>
    <lineage>
        <taxon>Eukaryota</taxon>
        <taxon>Metazoa</taxon>
        <taxon>Ecdysozoa</taxon>
        <taxon>Nematoda</taxon>
        <taxon>Chromadorea</taxon>
        <taxon>Rhabditida</taxon>
        <taxon>Tylenchina</taxon>
        <taxon>Panagrolaimomorpha</taxon>
        <taxon>Strongyloidoidea</taxon>
        <taxon>Steinernematidae</taxon>
        <taxon>Steinernema</taxon>
    </lineage>
</organism>
<keyword evidence="2" id="KW-0812">Transmembrane</keyword>
<keyword evidence="2" id="KW-1133">Transmembrane helix</keyword>
<reference evidence="4" key="1">
    <citation type="submission" date="2016-11" db="UniProtKB">
        <authorList>
            <consortium name="WormBaseParasite"/>
        </authorList>
    </citation>
    <scope>IDENTIFICATION</scope>
</reference>
<evidence type="ECO:0000256" key="1">
    <source>
        <dbReference type="SAM" id="MobiDB-lite"/>
    </source>
</evidence>
<evidence type="ECO:0000313" key="3">
    <source>
        <dbReference type="Proteomes" id="UP000095287"/>
    </source>
</evidence>
<accession>A0A1I8A511</accession>
<feature type="transmembrane region" description="Helical" evidence="2">
    <location>
        <begin position="94"/>
        <end position="114"/>
    </location>
</feature>
<protein>
    <submittedName>
        <fullName evidence="4">KASH domain-containing protein</fullName>
    </submittedName>
</protein>
<keyword evidence="3" id="KW-1185">Reference proteome</keyword>
<evidence type="ECO:0000313" key="4">
    <source>
        <dbReference type="WBParaSite" id="L893_g32743.t1"/>
    </source>
</evidence>
<sequence length="143" mass="16176">MLSPPCRKEMDADRKVNRSTKLLRSRRISTSDSAWHTAKDSTANSKNEGPIVLKCTIKETQRADSNDHARMMDIPVSHPDPAPRETLLDRLRSFVEWLLLLTWLCVSLHLWGLLLHNHEHCLAPSMDPAQVWADSPSSPVCDA</sequence>
<feature type="region of interest" description="Disordered" evidence="1">
    <location>
        <begin position="1"/>
        <end position="49"/>
    </location>
</feature>
<keyword evidence="2" id="KW-0472">Membrane</keyword>